<dbReference type="EMBL" id="BAABHV010000022">
    <property type="protein sequence ID" value="GAA5061331.1"/>
    <property type="molecule type" value="Genomic_DNA"/>
</dbReference>
<dbReference type="InterPro" id="IPR048936">
    <property type="entry name" value="MvdD-like_ATPgrasp"/>
</dbReference>
<gene>
    <name evidence="3" type="ORF">GCM10023208_30550</name>
</gene>
<accession>A0ABP9KM60</accession>
<keyword evidence="4" id="KW-1185">Reference proteome</keyword>
<comment type="caution">
    <text evidence="3">The sequence shown here is derived from an EMBL/GenBank/DDBJ whole genome shotgun (WGS) entry which is preliminary data.</text>
</comment>
<feature type="domain" description="ATP-grasp" evidence="2">
    <location>
        <begin position="124"/>
        <end position="311"/>
    </location>
</feature>
<organism evidence="3 4">
    <name type="scientific">Erythrobacter westpacificensis</name>
    <dbReference type="NCBI Taxonomy" id="1055231"/>
    <lineage>
        <taxon>Bacteria</taxon>
        <taxon>Pseudomonadati</taxon>
        <taxon>Pseudomonadota</taxon>
        <taxon>Alphaproteobacteria</taxon>
        <taxon>Sphingomonadales</taxon>
        <taxon>Erythrobacteraceae</taxon>
        <taxon>Erythrobacter/Porphyrobacter group</taxon>
        <taxon>Erythrobacter</taxon>
    </lineage>
</organism>
<proteinExistence type="predicted"/>
<keyword evidence="1" id="KW-0067">ATP-binding</keyword>
<dbReference type="Proteomes" id="UP001500518">
    <property type="component" value="Unassembled WGS sequence"/>
</dbReference>
<evidence type="ECO:0000313" key="3">
    <source>
        <dbReference type="EMBL" id="GAA5061331.1"/>
    </source>
</evidence>
<evidence type="ECO:0000256" key="1">
    <source>
        <dbReference type="PROSITE-ProRule" id="PRU00409"/>
    </source>
</evidence>
<evidence type="ECO:0000259" key="2">
    <source>
        <dbReference type="PROSITE" id="PS50975"/>
    </source>
</evidence>
<keyword evidence="1" id="KW-0547">Nucleotide-binding</keyword>
<dbReference type="PROSITE" id="PS50975">
    <property type="entry name" value="ATP_GRASP"/>
    <property type="match status" value="1"/>
</dbReference>
<dbReference type="Pfam" id="PF08443">
    <property type="entry name" value="RimK"/>
    <property type="match status" value="1"/>
</dbReference>
<dbReference type="Pfam" id="PF21068">
    <property type="entry name" value="ATPgraspMvdD"/>
    <property type="match status" value="1"/>
</dbReference>
<reference evidence="4" key="1">
    <citation type="journal article" date="2019" name="Int. J. Syst. Evol. Microbiol.">
        <title>The Global Catalogue of Microorganisms (GCM) 10K type strain sequencing project: providing services to taxonomists for standard genome sequencing and annotation.</title>
        <authorList>
            <consortium name="The Broad Institute Genomics Platform"/>
            <consortium name="The Broad Institute Genome Sequencing Center for Infectious Disease"/>
            <person name="Wu L."/>
            <person name="Ma J."/>
        </authorList>
    </citation>
    <scope>NUCLEOTIDE SEQUENCE [LARGE SCALE GENOMIC DNA]</scope>
    <source>
        <strain evidence="4">JCM 18014</strain>
    </source>
</reference>
<dbReference type="SUPFAM" id="SSF56059">
    <property type="entry name" value="Glutathione synthetase ATP-binding domain-like"/>
    <property type="match status" value="1"/>
</dbReference>
<dbReference type="InterPro" id="IPR013651">
    <property type="entry name" value="ATP-grasp_RimK-type"/>
</dbReference>
<dbReference type="PANTHER" id="PTHR21621:SF0">
    <property type="entry name" value="BETA-CITRYLGLUTAMATE SYNTHASE B-RELATED"/>
    <property type="match status" value="1"/>
</dbReference>
<sequence length="312" mass="35504">MILLATNRRDVTTDFVVLELERRGISFFRLNTEDIHTYRAVLPNGDPRQLRLRGKDRELHLSEVSAAYYRRPMPPEFGDHAPATADYLQAEWSAMLRTIWNALDGRWLNCPFAILRAEDKPRQLKIAQQSGLRVPETLVTNDPDYLLPFAMRGEVVAKPLRHALIEDGDKGQVIFTSRIASLTKADMNSIERAPVIFQDEIHKQFDVRAIVVDDQVFATAIESQVHRDTSVDWRKGVRTDLVHRSIELPNDIERACITVTRALGLRYSAIDLIEDTEGQHWFLEANPNGQWAWIEQRTGAPISSAIVEGLSA</sequence>
<dbReference type="PANTHER" id="PTHR21621">
    <property type="entry name" value="RIBOSOMAL PROTEIN S6 MODIFICATION PROTEIN"/>
    <property type="match status" value="1"/>
</dbReference>
<protein>
    <recommendedName>
        <fullName evidence="2">ATP-grasp domain-containing protein</fullName>
    </recommendedName>
</protein>
<evidence type="ECO:0000313" key="4">
    <source>
        <dbReference type="Proteomes" id="UP001500518"/>
    </source>
</evidence>
<dbReference type="Gene3D" id="3.30.470.20">
    <property type="entry name" value="ATP-grasp fold, B domain"/>
    <property type="match status" value="1"/>
</dbReference>
<dbReference type="InterPro" id="IPR011761">
    <property type="entry name" value="ATP-grasp"/>
</dbReference>
<name>A0ABP9KM60_9SPHN</name>